<dbReference type="InterPro" id="IPR003593">
    <property type="entry name" value="AAA+_ATPase"/>
</dbReference>
<evidence type="ECO:0000256" key="1">
    <source>
        <dbReference type="ARBA" id="ARBA00004202"/>
    </source>
</evidence>
<keyword evidence="3" id="KW-0813">Transport</keyword>
<comment type="subcellular location">
    <subcellularLocation>
        <location evidence="1">Cell membrane</location>
        <topology evidence="1">Peripheral membrane protein</topology>
    </subcellularLocation>
</comment>
<comment type="similarity">
    <text evidence="2">Belongs to the ABC transporter superfamily.</text>
</comment>
<evidence type="ECO:0000259" key="9">
    <source>
        <dbReference type="PROSITE" id="PS50893"/>
    </source>
</evidence>
<dbReference type="GO" id="GO:0005524">
    <property type="term" value="F:ATP binding"/>
    <property type="evidence" value="ECO:0007669"/>
    <property type="project" value="UniProtKB-KW"/>
</dbReference>
<dbReference type="PROSITE" id="PS50893">
    <property type="entry name" value="ABC_TRANSPORTER_2"/>
    <property type="match status" value="1"/>
</dbReference>
<evidence type="ECO:0000256" key="4">
    <source>
        <dbReference type="ARBA" id="ARBA00022475"/>
    </source>
</evidence>
<dbReference type="PANTHER" id="PTHR43166">
    <property type="entry name" value="AMINO ACID IMPORT ATP-BINDING PROTEIN"/>
    <property type="match status" value="1"/>
</dbReference>
<dbReference type="EMBL" id="MVHF01000006">
    <property type="protein sequence ID" value="ORA37175.1"/>
    <property type="molecule type" value="Genomic_DNA"/>
</dbReference>
<dbReference type="InterPro" id="IPR030679">
    <property type="entry name" value="ABC_ATPase_HisP-typ"/>
</dbReference>
<keyword evidence="11" id="KW-1185">Reference proteome</keyword>
<evidence type="ECO:0000313" key="10">
    <source>
        <dbReference type="EMBL" id="ORA37175.1"/>
    </source>
</evidence>
<dbReference type="GO" id="GO:0015424">
    <property type="term" value="F:ABC-type amino acid transporter activity"/>
    <property type="evidence" value="ECO:0007669"/>
    <property type="project" value="InterPro"/>
</dbReference>
<proteinExistence type="inferred from homology"/>
<evidence type="ECO:0000256" key="6">
    <source>
        <dbReference type="ARBA" id="ARBA00022840"/>
    </source>
</evidence>
<keyword evidence="7" id="KW-0029">Amino-acid transport</keyword>
<feature type="domain" description="ABC transporter" evidence="9">
    <location>
        <begin position="17"/>
        <end position="260"/>
    </location>
</feature>
<evidence type="ECO:0000313" key="11">
    <source>
        <dbReference type="Proteomes" id="UP000192448"/>
    </source>
</evidence>
<dbReference type="PIRSF" id="PIRSF039085">
    <property type="entry name" value="ABC_ATPase_HisP"/>
    <property type="match status" value="1"/>
</dbReference>
<evidence type="ECO:0000256" key="3">
    <source>
        <dbReference type="ARBA" id="ARBA00022448"/>
    </source>
</evidence>
<dbReference type="Gene3D" id="3.40.50.300">
    <property type="entry name" value="P-loop containing nucleotide triphosphate hydrolases"/>
    <property type="match status" value="1"/>
</dbReference>
<dbReference type="Pfam" id="PF00005">
    <property type="entry name" value="ABC_tran"/>
    <property type="match status" value="1"/>
</dbReference>
<evidence type="ECO:0000256" key="5">
    <source>
        <dbReference type="ARBA" id="ARBA00022741"/>
    </source>
</evidence>
<keyword evidence="6" id="KW-0067">ATP-binding</keyword>
<accession>A0A1X0B4N6</accession>
<keyword evidence="5" id="KW-0547">Nucleotide-binding</keyword>
<dbReference type="PANTHER" id="PTHR43166:SF9">
    <property type="entry name" value="GLUTAMATE_ASPARTATE IMPORT ATP-BINDING PROTEIN GLTL"/>
    <property type="match status" value="1"/>
</dbReference>
<dbReference type="SMART" id="SM00382">
    <property type="entry name" value="AAA"/>
    <property type="match status" value="1"/>
</dbReference>
<dbReference type="GO" id="GO:0016887">
    <property type="term" value="F:ATP hydrolysis activity"/>
    <property type="evidence" value="ECO:0007669"/>
    <property type="project" value="InterPro"/>
</dbReference>
<organism evidence="10 11">
    <name type="scientific">Mycobacterium aquaticum</name>
    <dbReference type="NCBI Taxonomy" id="1927124"/>
    <lineage>
        <taxon>Bacteria</taxon>
        <taxon>Bacillati</taxon>
        <taxon>Actinomycetota</taxon>
        <taxon>Actinomycetes</taxon>
        <taxon>Mycobacteriales</taxon>
        <taxon>Mycobacteriaceae</taxon>
        <taxon>Mycobacterium</taxon>
    </lineage>
</organism>
<dbReference type="InterPro" id="IPR027417">
    <property type="entry name" value="P-loop_NTPase"/>
</dbReference>
<evidence type="ECO:0000256" key="2">
    <source>
        <dbReference type="ARBA" id="ARBA00005417"/>
    </source>
</evidence>
<dbReference type="STRING" id="1927124.BST13_08430"/>
<evidence type="ECO:0000256" key="8">
    <source>
        <dbReference type="ARBA" id="ARBA00023136"/>
    </source>
</evidence>
<dbReference type="PROSITE" id="PS00211">
    <property type="entry name" value="ABC_TRANSPORTER_1"/>
    <property type="match status" value="1"/>
</dbReference>
<dbReference type="InterPro" id="IPR017871">
    <property type="entry name" value="ABC_transporter-like_CS"/>
</dbReference>
<name>A0A1X0B4N6_9MYCO</name>
<dbReference type="AlphaFoldDB" id="A0A1X0B4N6"/>
<evidence type="ECO:0000256" key="7">
    <source>
        <dbReference type="ARBA" id="ARBA00022970"/>
    </source>
</evidence>
<dbReference type="InterPro" id="IPR003439">
    <property type="entry name" value="ABC_transporter-like_ATP-bd"/>
</dbReference>
<dbReference type="Proteomes" id="UP000192448">
    <property type="component" value="Unassembled WGS sequence"/>
</dbReference>
<keyword evidence="4" id="KW-1003">Cell membrane</keyword>
<reference evidence="10 11" key="1">
    <citation type="submission" date="2017-02" db="EMBL/GenBank/DDBJ databases">
        <title>The new phylogeny of genus Mycobacterium.</title>
        <authorList>
            <person name="Tortoli E."/>
            <person name="Trovato A."/>
            <person name="Cirillo D.M."/>
        </authorList>
    </citation>
    <scope>NUCLEOTIDE SEQUENCE [LARGE SCALE GENOMIC DNA]</scope>
    <source>
        <strain evidence="10 11">RW6</strain>
    </source>
</reference>
<protein>
    <recommendedName>
        <fullName evidence="9">ABC transporter domain-containing protein</fullName>
    </recommendedName>
</protein>
<dbReference type="InterPro" id="IPR050086">
    <property type="entry name" value="MetN_ABC_transporter-like"/>
</dbReference>
<dbReference type="SUPFAM" id="SSF52540">
    <property type="entry name" value="P-loop containing nucleoside triphosphate hydrolases"/>
    <property type="match status" value="1"/>
</dbReference>
<sequence length="266" mass="29223">MLFETPPAPRGQDTGFIRFDHVCKNFGDNRVLRDLSLDVRPGERLAVIGPSGSGKSTILRMLMTLEAPTSGAVYVDGAPVWPEAGLRTRQDKLRQRLIRAKVGFVFQHFNLFPHMTALENVSVAPRTVMGLSKGDARQRAMEHLDMVGMSQKSDAYPGQLSGGQQQRVAIARALATSPAIMLLDEITSALDPELVGEVLNVVRTVAQNTSTTMLIVTHEMSFAREVADRVAFFDQGAVVEIGQPQTVLSDPREERTRTFLKAVLSH</sequence>
<comment type="caution">
    <text evidence="10">The sequence shown here is derived from an EMBL/GenBank/DDBJ whole genome shotgun (WGS) entry which is preliminary data.</text>
</comment>
<keyword evidence="8" id="KW-0472">Membrane</keyword>
<gene>
    <name evidence="10" type="ORF">BST13_08430</name>
</gene>
<dbReference type="GO" id="GO:0005886">
    <property type="term" value="C:plasma membrane"/>
    <property type="evidence" value="ECO:0007669"/>
    <property type="project" value="UniProtKB-SubCell"/>
</dbReference>